<gene>
    <name evidence="1" type="ORF">E6C27_scaffold75G00730</name>
</gene>
<protein>
    <submittedName>
        <fullName evidence="1">Zinc finger protein ZPR1-like protein</fullName>
    </submittedName>
</protein>
<evidence type="ECO:0000313" key="1">
    <source>
        <dbReference type="EMBL" id="KAA0042999.1"/>
    </source>
</evidence>
<name>A0A5A7TP50_CUCMM</name>
<sequence>MLELRFQLTLEGTQPLSRDEICETVLGRRLGYSKGLGWGSKPRVCKTTNASNSMTSCPQSTVEF</sequence>
<accession>A0A5A7TP50</accession>
<dbReference type="OrthoDB" id="1921870at2759"/>
<organism evidence="1 2">
    <name type="scientific">Cucumis melo var. makuwa</name>
    <name type="common">Oriental melon</name>
    <dbReference type="NCBI Taxonomy" id="1194695"/>
    <lineage>
        <taxon>Eukaryota</taxon>
        <taxon>Viridiplantae</taxon>
        <taxon>Streptophyta</taxon>
        <taxon>Embryophyta</taxon>
        <taxon>Tracheophyta</taxon>
        <taxon>Spermatophyta</taxon>
        <taxon>Magnoliopsida</taxon>
        <taxon>eudicotyledons</taxon>
        <taxon>Gunneridae</taxon>
        <taxon>Pentapetalae</taxon>
        <taxon>rosids</taxon>
        <taxon>fabids</taxon>
        <taxon>Cucurbitales</taxon>
        <taxon>Cucurbitaceae</taxon>
        <taxon>Benincaseae</taxon>
        <taxon>Cucumis</taxon>
    </lineage>
</organism>
<dbReference type="EMBL" id="SSTE01015881">
    <property type="protein sequence ID" value="KAA0042999.1"/>
    <property type="molecule type" value="Genomic_DNA"/>
</dbReference>
<comment type="caution">
    <text evidence="1">The sequence shown here is derived from an EMBL/GenBank/DDBJ whole genome shotgun (WGS) entry which is preliminary data.</text>
</comment>
<reference evidence="1 2" key="1">
    <citation type="submission" date="2019-08" db="EMBL/GenBank/DDBJ databases">
        <title>Draft genome sequences of two oriental melons (Cucumis melo L. var makuwa).</title>
        <authorList>
            <person name="Kwon S.-Y."/>
        </authorList>
    </citation>
    <scope>NUCLEOTIDE SEQUENCE [LARGE SCALE GENOMIC DNA]</scope>
    <source>
        <strain evidence="2">cv. SW 3</strain>
        <tissue evidence="1">Leaf</tissue>
    </source>
</reference>
<dbReference type="Proteomes" id="UP000321393">
    <property type="component" value="Unassembled WGS sequence"/>
</dbReference>
<evidence type="ECO:0000313" key="2">
    <source>
        <dbReference type="Proteomes" id="UP000321393"/>
    </source>
</evidence>
<proteinExistence type="predicted"/>
<dbReference type="AlphaFoldDB" id="A0A5A7TP50"/>